<dbReference type="AlphaFoldDB" id="A0A9P6AVA5"/>
<comment type="caution">
    <text evidence="2">The sequence shown here is derived from an EMBL/GenBank/DDBJ whole genome shotgun (WGS) entry which is preliminary data.</text>
</comment>
<protein>
    <submittedName>
        <fullName evidence="2">Uncharacterized protein</fullName>
    </submittedName>
</protein>
<evidence type="ECO:0000313" key="3">
    <source>
        <dbReference type="Proteomes" id="UP000886523"/>
    </source>
</evidence>
<gene>
    <name evidence="2" type="ORF">BS47DRAFT_1045907</name>
</gene>
<feature type="region of interest" description="Disordered" evidence="1">
    <location>
        <begin position="64"/>
        <end position="156"/>
    </location>
</feature>
<evidence type="ECO:0000313" key="2">
    <source>
        <dbReference type="EMBL" id="KAF9512592.1"/>
    </source>
</evidence>
<keyword evidence="3" id="KW-1185">Reference proteome</keyword>
<dbReference type="Proteomes" id="UP000886523">
    <property type="component" value="Unassembled WGS sequence"/>
</dbReference>
<proteinExistence type="predicted"/>
<organism evidence="2 3">
    <name type="scientific">Hydnum rufescens UP504</name>
    <dbReference type="NCBI Taxonomy" id="1448309"/>
    <lineage>
        <taxon>Eukaryota</taxon>
        <taxon>Fungi</taxon>
        <taxon>Dikarya</taxon>
        <taxon>Basidiomycota</taxon>
        <taxon>Agaricomycotina</taxon>
        <taxon>Agaricomycetes</taxon>
        <taxon>Cantharellales</taxon>
        <taxon>Hydnaceae</taxon>
        <taxon>Hydnum</taxon>
    </lineage>
</organism>
<reference evidence="2" key="1">
    <citation type="journal article" date="2020" name="Nat. Commun.">
        <title>Large-scale genome sequencing of mycorrhizal fungi provides insights into the early evolution of symbiotic traits.</title>
        <authorList>
            <person name="Miyauchi S."/>
            <person name="Kiss E."/>
            <person name="Kuo A."/>
            <person name="Drula E."/>
            <person name="Kohler A."/>
            <person name="Sanchez-Garcia M."/>
            <person name="Morin E."/>
            <person name="Andreopoulos B."/>
            <person name="Barry K.W."/>
            <person name="Bonito G."/>
            <person name="Buee M."/>
            <person name="Carver A."/>
            <person name="Chen C."/>
            <person name="Cichocki N."/>
            <person name="Clum A."/>
            <person name="Culley D."/>
            <person name="Crous P.W."/>
            <person name="Fauchery L."/>
            <person name="Girlanda M."/>
            <person name="Hayes R.D."/>
            <person name="Keri Z."/>
            <person name="LaButti K."/>
            <person name="Lipzen A."/>
            <person name="Lombard V."/>
            <person name="Magnuson J."/>
            <person name="Maillard F."/>
            <person name="Murat C."/>
            <person name="Nolan M."/>
            <person name="Ohm R.A."/>
            <person name="Pangilinan J."/>
            <person name="Pereira M.F."/>
            <person name="Perotto S."/>
            <person name="Peter M."/>
            <person name="Pfister S."/>
            <person name="Riley R."/>
            <person name="Sitrit Y."/>
            <person name="Stielow J.B."/>
            <person name="Szollosi G."/>
            <person name="Zifcakova L."/>
            <person name="Stursova M."/>
            <person name="Spatafora J.W."/>
            <person name="Tedersoo L."/>
            <person name="Vaario L.M."/>
            <person name="Yamada A."/>
            <person name="Yan M."/>
            <person name="Wang P."/>
            <person name="Xu J."/>
            <person name="Bruns T."/>
            <person name="Baldrian P."/>
            <person name="Vilgalys R."/>
            <person name="Dunand C."/>
            <person name="Henrissat B."/>
            <person name="Grigoriev I.V."/>
            <person name="Hibbett D."/>
            <person name="Nagy L.G."/>
            <person name="Martin F.M."/>
        </authorList>
    </citation>
    <scope>NUCLEOTIDE SEQUENCE</scope>
    <source>
        <strain evidence="2">UP504</strain>
    </source>
</reference>
<feature type="compositionally biased region" description="Polar residues" evidence="1">
    <location>
        <begin position="86"/>
        <end position="107"/>
    </location>
</feature>
<evidence type="ECO:0000256" key="1">
    <source>
        <dbReference type="SAM" id="MobiDB-lite"/>
    </source>
</evidence>
<name>A0A9P6AVA5_9AGAM</name>
<sequence>MAATHHDSNTGPSRGLLAMVHGTVLCISQNRLISRPRWTYLRTQTHIPNPTLGTTQLLLNSSSVYDPAIQERDEQTDPPQFADFVSLSSSSGQMTSPVVTTLASASKLTDKEVPSHKGKPQRSASRSQRPTKVKGGRHPDHTPQQGLLESNSGVTS</sequence>
<dbReference type="EMBL" id="MU128984">
    <property type="protein sequence ID" value="KAF9512592.1"/>
    <property type="molecule type" value="Genomic_DNA"/>
</dbReference>
<feature type="compositionally biased region" description="Polar residues" evidence="1">
    <location>
        <begin position="142"/>
        <end position="156"/>
    </location>
</feature>
<accession>A0A9P6AVA5</accession>